<dbReference type="Proteomes" id="UP000054279">
    <property type="component" value="Unassembled WGS sequence"/>
</dbReference>
<protein>
    <submittedName>
        <fullName evidence="1">Uncharacterized protein</fullName>
    </submittedName>
</protein>
<reference evidence="1 2" key="1">
    <citation type="submission" date="2014-06" db="EMBL/GenBank/DDBJ databases">
        <title>Evolutionary Origins and Diversification of the Mycorrhizal Mutualists.</title>
        <authorList>
            <consortium name="DOE Joint Genome Institute"/>
            <consortium name="Mycorrhizal Genomics Consortium"/>
            <person name="Kohler A."/>
            <person name="Kuo A."/>
            <person name="Nagy L.G."/>
            <person name="Floudas D."/>
            <person name="Copeland A."/>
            <person name="Barry K.W."/>
            <person name="Cichocki N."/>
            <person name="Veneault-Fourrey C."/>
            <person name="LaButti K."/>
            <person name="Lindquist E.A."/>
            <person name="Lipzen A."/>
            <person name="Lundell T."/>
            <person name="Morin E."/>
            <person name="Murat C."/>
            <person name="Riley R."/>
            <person name="Ohm R."/>
            <person name="Sun H."/>
            <person name="Tunlid A."/>
            <person name="Henrissat B."/>
            <person name="Grigoriev I.V."/>
            <person name="Hibbett D.S."/>
            <person name="Martin F."/>
        </authorList>
    </citation>
    <scope>NUCLEOTIDE SEQUENCE [LARGE SCALE GENOMIC DNA]</scope>
    <source>
        <strain evidence="1 2">SS14</strain>
    </source>
</reference>
<keyword evidence="2" id="KW-1185">Reference proteome</keyword>
<evidence type="ECO:0000313" key="2">
    <source>
        <dbReference type="Proteomes" id="UP000054279"/>
    </source>
</evidence>
<name>A0A0C9UUX1_SPHS4</name>
<dbReference type="AlphaFoldDB" id="A0A0C9UUX1"/>
<accession>A0A0C9UUX1</accession>
<dbReference type="HOGENOM" id="CLU_1143154_0_0_1"/>
<organism evidence="1 2">
    <name type="scientific">Sphaerobolus stellatus (strain SS14)</name>
    <dbReference type="NCBI Taxonomy" id="990650"/>
    <lineage>
        <taxon>Eukaryota</taxon>
        <taxon>Fungi</taxon>
        <taxon>Dikarya</taxon>
        <taxon>Basidiomycota</taxon>
        <taxon>Agaricomycotina</taxon>
        <taxon>Agaricomycetes</taxon>
        <taxon>Phallomycetidae</taxon>
        <taxon>Geastrales</taxon>
        <taxon>Sphaerobolaceae</taxon>
        <taxon>Sphaerobolus</taxon>
    </lineage>
</organism>
<evidence type="ECO:0000313" key="1">
    <source>
        <dbReference type="EMBL" id="KIJ46865.1"/>
    </source>
</evidence>
<dbReference type="EMBL" id="KN837105">
    <property type="protein sequence ID" value="KIJ46865.1"/>
    <property type="molecule type" value="Genomic_DNA"/>
</dbReference>
<sequence>MSLTRIPALSLSPATSSAAPTALAIALAESEVNGPPAVEGWIQVEATMTQPPRNLGIMANATVSTFSLRPNTRASRTIFNTSASRSSRQTVSSGIPGPGNYTGKALRWLGEKSLQSVEQALIRNHIRRFRQNLNTREFMILLSSIQYQECRWLLARVMDLIRTRLLQDQRYLGTFEEHSLLIEIMNSVLFSYAIDEEASIILLAVSIFRIIHTSAEDDESMPLTGCQPYLSEQDQQFFSAIAE</sequence>
<gene>
    <name evidence="1" type="ORF">M422DRAFT_249608</name>
</gene>
<proteinExistence type="predicted"/>